<keyword evidence="5" id="KW-1185">Reference proteome</keyword>
<organism evidence="4 5">
    <name type="scientific">[Myrmecia] bisecta</name>
    <dbReference type="NCBI Taxonomy" id="41462"/>
    <lineage>
        <taxon>Eukaryota</taxon>
        <taxon>Viridiplantae</taxon>
        <taxon>Chlorophyta</taxon>
        <taxon>core chlorophytes</taxon>
        <taxon>Trebouxiophyceae</taxon>
        <taxon>Trebouxiales</taxon>
        <taxon>Trebouxiaceae</taxon>
        <taxon>Myrmecia</taxon>
    </lineage>
</organism>
<feature type="domain" description="Thiamine phosphate synthase/TenI" evidence="3">
    <location>
        <begin position="3"/>
        <end position="156"/>
    </location>
</feature>
<name>A0AAW1QRN3_9CHLO</name>
<dbReference type="Proteomes" id="UP001489004">
    <property type="component" value="Unassembled WGS sequence"/>
</dbReference>
<accession>A0AAW1QRN3</accession>
<protein>
    <recommendedName>
        <fullName evidence="3">Thiamine phosphate synthase/TenI domain-containing protein</fullName>
    </recommendedName>
</protein>
<comment type="caution">
    <text evidence="4">The sequence shown here is derived from an EMBL/GenBank/DDBJ whole genome shotgun (WGS) entry which is preliminary data.</text>
</comment>
<dbReference type="GO" id="GO:0009228">
    <property type="term" value="P:thiamine biosynthetic process"/>
    <property type="evidence" value="ECO:0007669"/>
    <property type="project" value="UniProtKB-KW"/>
</dbReference>
<dbReference type="CDD" id="cd00564">
    <property type="entry name" value="TMP_TenI"/>
    <property type="match status" value="1"/>
</dbReference>
<evidence type="ECO:0000256" key="1">
    <source>
        <dbReference type="ARBA" id="ARBA00004948"/>
    </source>
</evidence>
<evidence type="ECO:0000313" key="5">
    <source>
        <dbReference type="Proteomes" id="UP001489004"/>
    </source>
</evidence>
<reference evidence="4 5" key="1">
    <citation type="journal article" date="2024" name="Nat. Commun.">
        <title>Phylogenomics reveals the evolutionary origins of lichenization in chlorophyte algae.</title>
        <authorList>
            <person name="Puginier C."/>
            <person name="Libourel C."/>
            <person name="Otte J."/>
            <person name="Skaloud P."/>
            <person name="Haon M."/>
            <person name="Grisel S."/>
            <person name="Petersen M."/>
            <person name="Berrin J.G."/>
            <person name="Delaux P.M."/>
            <person name="Dal Grande F."/>
            <person name="Keller J."/>
        </authorList>
    </citation>
    <scope>NUCLEOTIDE SEQUENCE [LARGE SCALE GENOMIC DNA]</scope>
    <source>
        <strain evidence="4 5">SAG 2043</strain>
    </source>
</reference>
<dbReference type="PANTHER" id="PTHR20857:SF15">
    <property type="entry name" value="THIAMINE-PHOSPHATE SYNTHASE"/>
    <property type="match status" value="1"/>
</dbReference>
<evidence type="ECO:0000256" key="2">
    <source>
        <dbReference type="ARBA" id="ARBA00022977"/>
    </source>
</evidence>
<gene>
    <name evidence="4" type="ORF">WJX72_008898</name>
</gene>
<dbReference type="EMBL" id="JALJOR010000002">
    <property type="protein sequence ID" value="KAK9824246.1"/>
    <property type="molecule type" value="Genomic_DNA"/>
</dbReference>
<keyword evidence="2" id="KW-0784">Thiamine biosynthesis</keyword>
<comment type="pathway">
    <text evidence="1">Cofactor biosynthesis; thiamine diphosphate biosynthesis.</text>
</comment>
<sequence>MCDLGLQTLHLRKPGWSRDKYAAYIEQIQPNNRRRVVLHDWHELASTLHLKGIHYTERNRPAAPIQHHPPLTISTACHSLQQLAAGFGAVDYVLLSPIFDSISKEGYKAAYPEPDALKQAVRSAGVPVIALGGVGPSNLQFACDLGFAGVAVLGAVWQAVDPVQAFVAIARACQEPD</sequence>
<proteinExistence type="predicted"/>
<dbReference type="GO" id="GO:0004789">
    <property type="term" value="F:thiamine-phosphate diphosphorylase activity"/>
    <property type="evidence" value="ECO:0007669"/>
    <property type="project" value="TreeGrafter"/>
</dbReference>
<dbReference type="InterPro" id="IPR022998">
    <property type="entry name" value="ThiamineP_synth_TenI"/>
</dbReference>
<dbReference type="Gene3D" id="3.20.20.70">
    <property type="entry name" value="Aldolase class I"/>
    <property type="match status" value="1"/>
</dbReference>
<evidence type="ECO:0000313" key="4">
    <source>
        <dbReference type="EMBL" id="KAK9824246.1"/>
    </source>
</evidence>
<dbReference type="SUPFAM" id="SSF51391">
    <property type="entry name" value="Thiamin phosphate synthase"/>
    <property type="match status" value="1"/>
</dbReference>
<evidence type="ECO:0000259" key="3">
    <source>
        <dbReference type="Pfam" id="PF02581"/>
    </source>
</evidence>
<dbReference type="InterPro" id="IPR013785">
    <property type="entry name" value="Aldolase_TIM"/>
</dbReference>
<dbReference type="GO" id="GO:0005737">
    <property type="term" value="C:cytoplasm"/>
    <property type="evidence" value="ECO:0007669"/>
    <property type="project" value="TreeGrafter"/>
</dbReference>
<dbReference type="AlphaFoldDB" id="A0AAW1QRN3"/>
<dbReference type="InterPro" id="IPR036206">
    <property type="entry name" value="ThiamineP_synth_sf"/>
</dbReference>
<dbReference type="Pfam" id="PF02581">
    <property type="entry name" value="TMP-TENI"/>
    <property type="match status" value="1"/>
</dbReference>
<dbReference type="PANTHER" id="PTHR20857">
    <property type="entry name" value="THIAMINE-PHOSPHATE PYROPHOSPHORYLASE"/>
    <property type="match status" value="1"/>
</dbReference>